<evidence type="ECO:0000313" key="2">
    <source>
        <dbReference type="EMBL" id="TDX17215.1"/>
    </source>
</evidence>
<keyword evidence="3" id="KW-1185">Reference proteome</keyword>
<gene>
    <name evidence="2" type="ORF">C8D74_102161</name>
</gene>
<accession>A0A4R8F200</accession>
<dbReference type="InterPro" id="IPR010921">
    <property type="entry name" value="Trp_repressor/repl_initiator"/>
</dbReference>
<keyword evidence="1" id="KW-0175">Coiled coil</keyword>
<dbReference type="Pfam" id="PF01527">
    <property type="entry name" value="HTH_Tnp_1"/>
    <property type="match status" value="1"/>
</dbReference>
<dbReference type="AlphaFoldDB" id="A0A4R8F200"/>
<comment type="caution">
    <text evidence="2">The sequence shown here is derived from an EMBL/GenBank/DDBJ whole genome shotgun (WGS) entry which is preliminary data.</text>
</comment>
<reference evidence="2 3" key="1">
    <citation type="submission" date="2019-03" db="EMBL/GenBank/DDBJ databases">
        <title>Genomic Encyclopedia of Type Strains, Phase IV (KMG-IV): sequencing the most valuable type-strain genomes for metagenomic binning, comparative biology and taxonomic classification.</title>
        <authorList>
            <person name="Goeker M."/>
        </authorList>
    </citation>
    <scope>NUCLEOTIDE SEQUENCE [LARGE SCALE GENOMIC DNA]</scope>
    <source>
        <strain evidence="2 3">DSM 13575</strain>
    </source>
</reference>
<sequence>MPKRRFTPEEKMNIVLEGLRGDIKKAEICRQYNIYPSDLQRWTDQFMNGGLEGLKANGNKPKEDPRIKELEDQVKKLEKTIVDLSIENQILKKKWTRPVRLS</sequence>
<name>A0A4R8F200_9BACT</name>
<dbReference type="Proteomes" id="UP000294817">
    <property type="component" value="Unassembled WGS sequence"/>
</dbReference>
<dbReference type="InterPro" id="IPR002514">
    <property type="entry name" value="Transposase_8"/>
</dbReference>
<dbReference type="GO" id="GO:0004803">
    <property type="term" value="F:transposase activity"/>
    <property type="evidence" value="ECO:0007669"/>
    <property type="project" value="InterPro"/>
</dbReference>
<dbReference type="RefSeq" id="WP_103877372.1">
    <property type="nucleotide sequence ID" value="NZ_SODZ01000002.1"/>
</dbReference>
<dbReference type="Gene3D" id="1.10.10.10">
    <property type="entry name" value="Winged helix-like DNA-binding domain superfamily/Winged helix DNA-binding domain"/>
    <property type="match status" value="1"/>
</dbReference>
<dbReference type="SUPFAM" id="SSF48295">
    <property type="entry name" value="TrpR-like"/>
    <property type="match status" value="1"/>
</dbReference>
<evidence type="ECO:0000313" key="3">
    <source>
        <dbReference type="Proteomes" id="UP000294817"/>
    </source>
</evidence>
<dbReference type="GO" id="GO:0006313">
    <property type="term" value="P:DNA transposition"/>
    <property type="evidence" value="ECO:0007669"/>
    <property type="project" value="InterPro"/>
</dbReference>
<organism evidence="2 3">
    <name type="scientific">Petrotoga sibirica</name>
    <dbReference type="NCBI Taxonomy" id="156202"/>
    <lineage>
        <taxon>Bacteria</taxon>
        <taxon>Thermotogati</taxon>
        <taxon>Thermotogota</taxon>
        <taxon>Thermotogae</taxon>
        <taxon>Petrotogales</taxon>
        <taxon>Petrotogaceae</taxon>
        <taxon>Petrotoga</taxon>
    </lineage>
</organism>
<evidence type="ECO:0000256" key="1">
    <source>
        <dbReference type="SAM" id="Coils"/>
    </source>
</evidence>
<protein>
    <submittedName>
        <fullName evidence="2">Transposase-like protein</fullName>
    </submittedName>
</protein>
<dbReference type="InterPro" id="IPR036388">
    <property type="entry name" value="WH-like_DNA-bd_sf"/>
</dbReference>
<proteinExistence type="predicted"/>
<dbReference type="GO" id="GO:0043565">
    <property type="term" value="F:sequence-specific DNA binding"/>
    <property type="evidence" value="ECO:0007669"/>
    <property type="project" value="InterPro"/>
</dbReference>
<dbReference type="EMBL" id="SODZ01000002">
    <property type="protein sequence ID" value="TDX17215.1"/>
    <property type="molecule type" value="Genomic_DNA"/>
</dbReference>
<feature type="coiled-coil region" evidence="1">
    <location>
        <begin position="67"/>
        <end position="94"/>
    </location>
</feature>